<feature type="signal peptide" evidence="1">
    <location>
        <begin position="1"/>
        <end position="24"/>
    </location>
</feature>
<feature type="non-terminal residue" evidence="3">
    <location>
        <position position="308"/>
    </location>
</feature>
<dbReference type="AlphaFoldDB" id="A0AAV8YC09"/>
<sequence>MIKVLGLFAFITFGFWLSVSPVNGQLPCAPLGVLNLSISMDAVVTWDPNPAEECGVSYHLVYVDSDTGREYTYWVAGTSLNISFLPVCDNYVFTVVPISTENVEGEEVSLATKIPLPANANLTVALLMVSQDGDDVTIQWIMDDAWIKCADRFRVIINDEEIDHIQDIYTFDTSIVIPDLAPCTTYEFGVVAIYNWVIEGPVTVVRRTIPEGVQSPPTLIGVELAPRNVTLLWLLQSYASNKCPVSAAFVDIANNYNTTVSILDQTSRQPIRITLSDLVPNSLYIVNTTVINSAGSSRAVPIAIQTTS</sequence>
<evidence type="ECO:0000256" key="1">
    <source>
        <dbReference type="SAM" id="SignalP"/>
    </source>
</evidence>
<dbReference type="InterPro" id="IPR036116">
    <property type="entry name" value="FN3_sf"/>
</dbReference>
<gene>
    <name evidence="3" type="ORF">NQ318_017895</name>
</gene>
<dbReference type="Proteomes" id="UP001162162">
    <property type="component" value="Unassembled WGS sequence"/>
</dbReference>
<keyword evidence="4" id="KW-1185">Reference proteome</keyword>
<evidence type="ECO:0000259" key="2">
    <source>
        <dbReference type="PROSITE" id="PS50853"/>
    </source>
</evidence>
<dbReference type="EMBL" id="JAPWTK010000131">
    <property type="protein sequence ID" value="KAJ8948727.1"/>
    <property type="molecule type" value="Genomic_DNA"/>
</dbReference>
<name>A0AAV8YC09_9CUCU</name>
<feature type="chain" id="PRO_5043317091" description="Fibronectin type-III domain-containing protein" evidence="1">
    <location>
        <begin position="25"/>
        <end position="308"/>
    </location>
</feature>
<evidence type="ECO:0000313" key="3">
    <source>
        <dbReference type="EMBL" id="KAJ8948727.1"/>
    </source>
</evidence>
<keyword evidence="1" id="KW-0732">Signal</keyword>
<proteinExistence type="predicted"/>
<dbReference type="SUPFAM" id="SSF49265">
    <property type="entry name" value="Fibronectin type III"/>
    <property type="match status" value="1"/>
</dbReference>
<comment type="caution">
    <text evidence="3">The sequence shown here is derived from an EMBL/GenBank/DDBJ whole genome shotgun (WGS) entry which is preliminary data.</text>
</comment>
<evidence type="ECO:0000313" key="4">
    <source>
        <dbReference type="Proteomes" id="UP001162162"/>
    </source>
</evidence>
<organism evidence="3 4">
    <name type="scientific">Aromia moschata</name>
    <dbReference type="NCBI Taxonomy" id="1265417"/>
    <lineage>
        <taxon>Eukaryota</taxon>
        <taxon>Metazoa</taxon>
        <taxon>Ecdysozoa</taxon>
        <taxon>Arthropoda</taxon>
        <taxon>Hexapoda</taxon>
        <taxon>Insecta</taxon>
        <taxon>Pterygota</taxon>
        <taxon>Neoptera</taxon>
        <taxon>Endopterygota</taxon>
        <taxon>Coleoptera</taxon>
        <taxon>Polyphaga</taxon>
        <taxon>Cucujiformia</taxon>
        <taxon>Chrysomeloidea</taxon>
        <taxon>Cerambycidae</taxon>
        <taxon>Cerambycinae</taxon>
        <taxon>Callichromatini</taxon>
        <taxon>Aromia</taxon>
    </lineage>
</organism>
<dbReference type="InterPro" id="IPR003961">
    <property type="entry name" value="FN3_dom"/>
</dbReference>
<dbReference type="PROSITE" id="PS50853">
    <property type="entry name" value="FN3"/>
    <property type="match status" value="1"/>
</dbReference>
<reference evidence="3" key="1">
    <citation type="journal article" date="2023" name="Insect Mol. Biol.">
        <title>Genome sequencing provides insights into the evolution of gene families encoding plant cell wall-degrading enzymes in longhorned beetles.</title>
        <authorList>
            <person name="Shin N.R."/>
            <person name="Okamura Y."/>
            <person name="Kirsch R."/>
            <person name="Pauchet Y."/>
        </authorList>
    </citation>
    <scope>NUCLEOTIDE SEQUENCE</scope>
    <source>
        <strain evidence="3">AMC_N1</strain>
    </source>
</reference>
<accession>A0AAV8YC09</accession>
<feature type="domain" description="Fibronectin type-III" evidence="2">
    <location>
        <begin position="213"/>
        <end position="308"/>
    </location>
</feature>
<protein>
    <recommendedName>
        <fullName evidence="2">Fibronectin type-III domain-containing protein</fullName>
    </recommendedName>
</protein>